<keyword evidence="1" id="KW-0732">Signal</keyword>
<organism evidence="2 3">
    <name type="scientific">Streptomyces boluensis</name>
    <dbReference type="NCBI Taxonomy" id="1775135"/>
    <lineage>
        <taxon>Bacteria</taxon>
        <taxon>Bacillati</taxon>
        <taxon>Actinomycetota</taxon>
        <taxon>Actinomycetes</taxon>
        <taxon>Kitasatosporales</taxon>
        <taxon>Streptomycetaceae</taxon>
        <taxon>Streptomyces</taxon>
    </lineage>
</organism>
<comment type="caution">
    <text evidence="2">The sequence shown here is derived from an EMBL/GenBank/DDBJ whole genome shotgun (WGS) entry which is preliminary data.</text>
</comment>
<protein>
    <recommendedName>
        <fullName evidence="4">Secreted protein</fullName>
    </recommendedName>
</protein>
<dbReference type="EMBL" id="JAAAHS010000326">
    <property type="protein sequence ID" value="NBE55474.1"/>
    <property type="molecule type" value="Genomic_DNA"/>
</dbReference>
<evidence type="ECO:0000313" key="3">
    <source>
        <dbReference type="Proteomes" id="UP000598297"/>
    </source>
</evidence>
<gene>
    <name evidence="2" type="ORF">GUY60_29415</name>
</gene>
<feature type="signal peptide" evidence="1">
    <location>
        <begin position="1"/>
        <end position="28"/>
    </location>
</feature>
<feature type="chain" id="PRO_5037976027" description="Secreted protein" evidence="1">
    <location>
        <begin position="29"/>
        <end position="153"/>
    </location>
</feature>
<evidence type="ECO:0000313" key="2">
    <source>
        <dbReference type="EMBL" id="NBE55474.1"/>
    </source>
</evidence>
<evidence type="ECO:0008006" key="4">
    <source>
        <dbReference type="Google" id="ProtNLM"/>
    </source>
</evidence>
<proteinExistence type="predicted"/>
<sequence length="153" mass="16183">MINNLARNGLTVSSLALALLTAPASTHAATTASTGAASTVAAVAAARHCHVLTEISLNNVVIRVVRCIDDDQPNTPYYHTNIHNYRHDLFPLTETDIAILRDGEGLELHRAAGDYGEHGINTASAWSYNGAQACLETNRVSGGRQIFCTGVAG</sequence>
<evidence type="ECO:0000256" key="1">
    <source>
        <dbReference type="SAM" id="SignalP"/>
    </source>
</evidence>
<keyword evidence="3" id="KW-1185">Reference proteome</keyword>
<dbReference type="RefSeq" id="WP_161703245.1">
    <property type="nucleotide sequence ID" value="NZ_JAAAHS010000326.1"/>
</dbReference>
<name>A0A964UU58_9ACTN</name>
<accession>A0A964UU58</accession>
<dbReference type="AlphaFoldDB" id="A0A964UU58"/>
<reference evidence="2" key="1">
    <citation type="submission" date="2020-01" db="EMBL/GenBank/DDBJ databases">
        <title>Whole-genome analyses of novel actinobacteria.</title>
        <authorList>
            <person name="Sahin N."/>
        </authorList>
    </citation>
    <scope>NUCLEOTIDE SEQUENCE</scope>
    <source>
        <strain evidence="2">YC537</strain>
    </source>
</reference>
<dbReference type="Proteomes" id="UP000598297">
    <property type="component" value="Unassembled WGS sequence"/>
</dbReference>
<dbReference type="OrthoDB" id="5193491at2"/>